<accession>A0A8J7BW25</accession>
<keyword evidence="3 5" id="KW-1133">Transmembrane helix</keyword>
<dbReference type="EMBL" id="JACXAE010000012">
    <property type="protein sequence ID" value="MBD2771002.1"/>
    <property type="molecule type" value="Genomic_DNA"/>
</dbReference>
<dbReference type="PANTHER" id="PTHR30483:SF6">
    <property type="entry name" value="PERIPLASMIC BINDING PROTEIN OF ABC TRANSPORTER FOR NATURAL AMINO ACIDS"/>
    <property type="match status" value="1"/>
</dbReference>
<dbReference type="AlphaFoldDB" id="A0A8J7BW25"/>
<dbReference type="InterPro" id="IPR001828">
    <property type="entry name" value="ANF_lig-bd_rcpt"/>
</dbReference>
<organism evidence="8 9">
    <name type="scientific">Iningainema tapete BLCC-T55</name>
    <dbReference type="NCBI Taxonomy" id="2748662"/>
    <lineage>
        <taxon>Bacteria</taxon>
        <taxon>Bacillati</taxon>
        <taxon>Cyanobacteriota</taxon>
        <taxon>Cyanophyceae</taxon>
        <taxon>Nostocales</taxon>
        <taxon>Scytonemataceae</taxon>
        <taxon>Iningainema tapete</taxon>
    </lineage>
</organism>
<evidence type="ECO:0000259" key="7">
    <source>
        <dbReference type="Pfam" id="PF12770"/>
    </source>
</evidence>
<comment type="subcellular location">
    <subcellularLocation>
        <location evidence="1">Membrane</location>
    </subcellularLocation>
</comment>
<dbReference type="PANTHER" id="PTHR30483">
    <property type="entry name" value="LEUCINE-SPECIFIC-BINDING PROTEIN"/>
    <property type="match status" value="1"/>
</dbReference>
<evidence type="ECO:0000313" key="8">
    <source>
        <dbReference type="EMBL" id="MBD2771002.1"/>
    </source>
</evidence>
<dbReference type="Gene3D" id="3.40.50.2300">
    <property type="match status" value="2"/>
</dbReference>
<feature type="transmembrane region" description="Helical" evidence="5">
    <location>
        <begin position="375"/>
        <end position="393"/>
    </location>
</feature>
<evidence type="ECO:0000256" key="5">
    <source>
        <dbReference type="SAM" id="Phobius"/>
    </source>
</evidence>
<comment type="caution">
    <text evidence="8">The sequence shown here is derived from an EMBL/GenBank/DDBJ whole genome shotgun (WGS) entry which is preliminary data.</text>
</comment>
<dbReference type="SUPFAM" id="SSF53822">
    <property type="entry name" value="Periplasmic binding protein-like I"/>
    <property type="match status" value="1"/>
</dbReference>
<dbReference type="GO" id="GO:0016020">
    <property type="term" value="C:membrane"/>
    <property type="evidence" value="ECO:0007669"/>
    <property type="project" value="UniProtKB-SubCell"/>
</dbReference>
<evidence type="ECO:0000256" key="3">
    <source>
        <dbReference type="ARBA" id="ARBA00022989"/>
    </source>
</evidence>
<evidence type="ECO:0000256" key="2">
    <source>
        <dbReference type="ARBA" id="ARBA00022692"/>
    </source>
</evidence>
<dbReference type="CDD" id="cd06268">
    <property type="entry name" value="PBP1_ABC_transporter_LIVBP-like"/>
    <property type="match status" value="1"/>
</dbReference>
<evidence type="ECO:0000256" key="4">
    <source>
        <dbReference type="ARBA" id="ARBA00023136"/>
    </source>
</evidence>
<evidence type="ECO:0000259" key="6">
    <source>
        <dbReference type="Pfam" id="PF01094"/>
    </source>
</evidence>
<dbReference type="InterPro" id="IPR051010">
    <property type="entry name" value="BCAA_transport"/>
</dbReference>
<dbReference type="InterPro" id="IPR024983">
    <property type="entry name" value="CHAT_dom"/>
</dbReference>
<evidence type="ECO:0000256" key="1">
    <source>
        <dbReference type="ARBA" id="ARBA00004370"/>
    </source>
</evidence>
<keyword evidence="9" id="KW-1185">Reference proteome</keyword>
<dbReference type="Pfam" id="PF01094">
    <property type="entry name" value="ANF_receptor"/>
    <property type="match status" value="1"/>
</dbReference>
<proteinExistence type="predicted"/>
<protein>
    <submittedName>
        <fullName evidence="8">CHAT domain-containing protein</fullName>
    </submittedName>
</protein>
<dbReference type="InterPro" id="IPR028082">
    <property type="entry name" value="Peripla_BP_I"/>
</dbReference>
<evidence type="ECO:0000313" key="9">
    <source>
        <dbReference type="Proteomes" id="UP000629098"/>
    </source>
</evidence>
<feature type="domain" description="Receptor ligand binding region" evidence="6">
    <location>
        <begin position="540"/>
        <end position="727"/>
    </location>
</feature>
<feature type="domain" description="CHAT" evidence="7">
    <location>
        <begin position="179"/>
        <end position="315"/>
    </location>
</feature>
<dbReference type="Pfam" id="PF12770">
    <property type="entry name" value="CHAT"/>
    <property type="match status" value="1"/>
</dbReference>
<reference evidence="8" key="1">
    <citation type="submission" date="2020-09" db="EMBL/GenBank/DDBJ databases">
        <title>Iningainema tapete sp. nov. (Scytonemataceae, Cyanobacteria) from greenhouses in central Florida (USA) produces two types of nodularin with biosynthetic potential for microcystin-LR and anabaenopeptins.</title>
        <authorList>
            <person name="Berthold D.E."/>
            <person name="Lefler F.W."/>
            <person name="Huang I.-S."/>
            <person name="Abdulla H."/>
            <person name="Zimba P.V."/>
            <person name="Laughinghouse H.D. IV."/>
        </authorList>
    </citation>
    <scope>NUCLEOTIDE SEQUENCE</scope>
    <source>
        <strain evidence="8">BLCCT55</strain>
    </source>
</reference>
<name>A0A8J7BW25_9CYAN</name>
<dbReference type="Proteomes" id="UP000629098">
    <property type="component" value="Unassembled WGS sequence"/>
</dbReference>
<keyword evidence="4 5" id="KW-0472">Membrane</keyword>
<keyword evidence="2 5" id="KW-0812">Transmembrane</keyword>
<gene>
    <name evidence="8" type="ORF">ICL16_02390</name>
</gene>
<sequence>MSPIQGTLPALSPLFGTYQSWHEQYRSLIVSPLIDGITVVESIPTNNANTSGVDACRILSRLLRDGIRNTLTNHQDPYWARIRENVLRQLMDTSDEIRVVIQTDDPQLWKLPWHEWDLLQLDSVRARGVEVAFSTLHHSGADSNPVTPSGSVKIVALVDNIPDLQQTVRTTIESIPQVIPEYPASVKELLSQLRQGCEILVFAGHGRTGNYEIGRIFYNGNSEITVDNFAEALREAVGKGLKLLFLCCCDNLGLVRDLKEAGVNIPIIIAMREEISVQAAQEFFTNFFQQYAQEGQPLYKSFRQAREALENQEATLPGTKRIPMLYQTLSVTPPSWEELIASGPIVIEPSPPPPEPLLRQVMRLVRRFVQRRVRFLRGILVGFVVVIIIWQIFHHNEPKVALCPSLNEQKHLSIGDKDFHQSQQQEIRDGIQAFNNGCNQKNDYQQAAIYFEQAREHFKNAINKLKQGEYHLKIESFVYMQNAEVYKHLAEKAAKANSNPDKPYIVVVAVPRVVYPFLKDPLTQQHSGNEIITGAAILQDKVNKNPSIKNKLVLLVADDNGLLAGGDKVAQEIKDIYEKEKLLLGVIGHAQTLVTKEVAQTYQNNNILLISPTSSANIRDGNRQSNFIYKIVRDVKEQAKEMVESVKKYSLDVVVIYSASDPYAQELLEKFKSEFNQVKLAQILSTQNNDEEVKDKLKKAQALVLMLSVDERKRTASYLKIAKDLNRSNLQVIVSESIYNGGVLFELNKYNLCQDESIPNLKMVTPWYKQEFAKEVDNFLTINLVDKSLFRSWRLAYSHDAALVFINAGLSSKEENALKRENLINKLNPTEWQKPLKDSATIDNIRNTLFDMNGNRAVENMNQSSRVWKIIKVGNQCQFTSDDIPYTTP</sequence>